<name>A0ABU9QPS0_9BURK</name>
<proteinExistence type="predicted"/>
<evidence type="ECO:0000313" key="2">
    <source>
        <dbReference type="Proteomes" id="UP001494588"/>
    </source>
</evidence>
<dbReference type="Gene3D" id="1.10.238.160">
    <property type="match status" value="1"/>
</dbReference>
<dbReference type="Pfam" id="PF05119">
    <property type="entry name" value="Terminase_4"/>
    <property type="match status" value="1"/>
</dbReference>
<dbReference type="PANTHER" id="PTHR36154">
    <property type="entry name" value="DNA-BINDING TRANSCRIPTIONAL ACTIVATOR ALPA"/>
    <property type="match status" value="1"/>
</dbReference>
<dbReference type="Pfam" id="PF05930">
    <property type="entry name" value="Phage_AlpA"/>
    <property type="match status" value="1"/>
</dbReference>
<dbReference type="RefSeq" id="WP_307792597.1">
    <property type="nucleotide sequence ID" value="NZ_CAJHCS010000044.1"/>
</dbReference>
<reference evidence="1 2" key="1">
    <citation type="submission" date="2024-01" db="EMBL/GenBank/DDBJ databases">
        <title>The diversity of rhizobia nodulating Mimosa spp. in eleven states of Brazil covering several biomes is determined by host plant, location, and edaphic factors.</title>
        <authorList>
            <person name="Rouws L."/>
            <person name="Barauna A."/>
            <person name="Beukes C."/>
            <person name="De Faria S.M."/>
            <person name="Gross E."/>
            <person name="Dos Reis Junior F.B."/>
            <person name="Simon M."/>
            <person name="Maluk M."/>
            <person name="Odee D.W."/>
            <person name="Kenicer G."/>
            <person name="Young J.P.W."/>
            <person name="Reis V.M."/>
            <person name="Zilli J."/>
            <person name="James E.K."/>
        </authorList>
    </citation>
    <scope>NUCLEOTIDE SEQUENCE [LARGE SCALE GENOMIC DNA]</scope>
    <source>
        <strain evidence="1 2">JPY77</strain>
    </source>
</reference>
<organism evidence="1 2">
    <name type="scientific">Paraburkholderia sabiae</name>
    <dbReference type="NCBI Taxonomy" id="273251"/>
    <lineage>
        <taxon>Bacteria</taxon>
        <taxon>Pseudomonadati</taxon>
        <taxon>Pseudomonadota</taxon>
        <taxon>Betaproteobacteria</taxon>
        <taxon>Burkholderiales</taxon>
        <taxon>Burkholderiaceae</taxon>
        <taxon>Paraburkholderia</taxon>
    </lineage>
</organism>
<dbReference type="InterPro" id="IPR006448">
    <property type="entry name" value="Phage_term_ssu_P27"/>
</dbReference>
<dbReference type="PANTHER" id="PTHR36154:SF1">
    <property type="entry name" value="DNA-BINDING TRANSCRIPTIONAL ACTIVATOR ALPA"/>
    <property type="match status" value="1"/>
</dbReference>
<comment type="caution">
    <text evidence="1">The sequence shown here is derived from an EMBL/GenBank/DDBJ whole genome shotgun (WGS) entry which is preliminary data.</text>
</comment>
<dbReference type="Proteomes" id="UP001494588">
    <property type="component" value="Unassembled WGS sequence"/>
</dbReference>
<keyword evidence="2" id="KW-1185">Reference proteome</keyword>
<dbReference type="EMBL" id="JAZHGC010000052">
    <property type="protein sequence ID" value="MEM5291487.1"/>
    <property type="molecule type" value="Genomic_DNA"/>
</dbReference>
<evidence type="ECO:0000313" key="1">
    <source>
        <dbReference type="EMBL" id="MEM5291487.1"/>
    </source>
</evidence>
<gene>
    <name evidence="1" type="ORF">V4C55_37780</name>
</gene>
<dbReference type="InterPro" id="IPR010260">
    <property type="entry name" value="AlpA"/>
</dbReference>
<protein>
    <submittedName>
        <fullName evidence="1">AlpA family phage regulatory protein</fullName>
    </submittedName>
</protein>
<sequence>MRGRESGQTGHGSASVRVDAANRRGYQRAADARVVELLTPAAIAHWPIVARQLRDADVLSSVDACSLAAYCEAFARWCAAGEQVAKMLIEFGARSGKQAQEPARATQEAAQSAQVAAQQREEAWRRNPNSIMRRQDVEREVRLSRTTIYNRMKDGTFPAAVKLGARSVGWRVADVDAFLANPAAYRAASRDKKA</sequence>
<accession>A0ABU9QPS0</accession>
<dbReference type="InterPro" id="IPR052931">
    <property type="entry name" value="Prophage_regulatory_activator"/>
</dbReference>